<dbReference type="Proteomes" id="UP001165120">
    <property type="component" value="Unassembled WGS sequence"/>
</dbReference>
<proteinExistence type="predicted"/>
<comment type="caution">
    <text evidence="2">The sequence shown here is derived from an EMBL/GenBank/DDBJ whole genome shotgun (WGS) entry which is preliminary data.</text>
</comment>
<reference evidence="2" key="1">
    <citation type="submission" date="2023-04" db="EMBL/GenBank/DDBJ databases">
        <title>Candida boidinii NBRC 10035.</title>
        <authorList>
            <person name="Ichikawa N."/>
            <person name="Sato H."/>
            <person name="Tonouchi N."/>
        </authorList>
    </citation>
    <scope>NUCLEOTIDE SEQUENCE</scope>
    <source>
        <strain evidence="2">NBRC 10035</strain>
    </source>
</reference>
<dbReference type="EMBL" id="BSXN01003736">
    <property type="protein sequence ID" value="GME79860.1"/>
    <property type="molecule type" value="Genomic_DNA"/>
</dbReference>
<protein>
    <submittedName>
        <fullName evidence="2">Unnamed protein product</fullName>
    </submittedName>
</protein>
<feature type="compositionally biased region" description="Basic and acidic residues" evidence="1">
    <location>
        <begin position="68"/>
        <end position="78"/>
    </location>
</feature>
<organism evidence="2 3">
    <name type="scientific">Candida boidinii</name>
    <name type="common">Yeast</name>
    <dbReference type="NCBI Taxonomy" id="5477"/>
    <lineage>
        <taxon>Eukaryota</taxon>
        <taxon>Fungi</taxon>
        <taxon>Dikarya</taxon>
        <taxon>Ascomycota</taxon>
        <taxon>Saccharomycotina</taxon>
        <taxon>Pichiomycetes</taxon>
        <taxon>Pichiales</taxon>
        <taxon>Pichiaceae</taxon>
        <taxon>Ogataea</taxon>
        <taxon>Ogataea/Candida clade</taxon>
    </lineage>
</organism>
<name>A0A9W6T5K8_CANBO</name>
<evidence type="ECO:0000313" key="3">
    <source>
        <dbReference type="Proteomes" id="UP001165120"/>
    </source>
</evidence>
<feature type="region of interest" description="Disordered" evidence="1">
    <location>
        <begin position="1"/>
        <end position="125"/>
    </location>
</feature>
<dbReference type="AlphaFoldDB" id="A0A9W6T5K8"/>
<feature type="compositionally biased region" description="Low complexity" evidence="1">
    <location>
        <begin position="30"/>
        <end position="56"/>
    </location>
</feature>
<evidence type="ECO:0000313" key="2">
    <source>
        <dbReference type="EMBL" id="GME79860.1"/>
    </source>
</evidence>
<evidence type="ECO:0000256" key="1">
    <source>
        <dbReference type="SAM" id="MobiDB-lite"/>
    </source>
</evidence>
<keyword evidence="3" id="KW-1185">Reference proteome</keyword>
<gene>
    <name evidence="2" type="ORF">Cboi02_000624100</name>
</gene>
<accession>A0A9W6T5K8</accession>
<sequence length="171" mass="18577">MRIKKEKVKNEDVEMTDSVPLPPTSETGFSSINNNNSDLLNINKSSTSKSNYSSTNVKQEDTDDSDDSDKGVIVEAKHTAGTVRNHPSIQSPPKPPILPIATRSATTSPSIPTTTSTTTTTPTTTSASFISRIRNKDISNFLKSIHISKIPNLSTKSATRYPIRQIVTFIG</sequence>
<feature type="compositionally biased region" description="Low complexity" evidence="1">
    <location>
        <begin position="100"/>
        <end position="125"/>
    </location>
</feature>